<name>A0ABV1KGH9_9PSEU</name>
<evidence type="ECO:0000256" key="4">
    <source>
        <dbReference type="ARBA" id="ARBA00022475"/>
    </source>
</evidence>
<comment type="caution">
    <text evidence="9">The sequence shown here is derived from an EMBL/GenBank/DDBJ whole genome shotgun (WGS) entry which is preliminary data.</text>
</comment>
<dbReference type="InterPro" id="IPR052017">
    <property type="entry name" value="TSUP"/>
</dbReference>
<organism evidence="9 10">
    <name type="scientific">Pseudonocardia nematodicida</name>
    <dbReference type="NCBI Taxonomy" id="1206997"/>
    <lineage>
        <taxon>Bacteria</taxon>
        <taxon>Bacillati</taxon>
        <taxon>Actinomycetota</taxon>
        <taxon>Actinomycetes</taxon>
        <taxon>Pseudonocardiales</taxon>
        <taxon>Pseudonocardiaceae</taxon>
        <taxon>Pseudonocardia</taxon>
    </lineage>
</organism>
<feature type="transmembrane region" description="Helical" evidence="8">
    <location>
        <begin position="126"/>
        <end position="152"/>
    </location>
</feature>
<dbReference type="Pfam" id="PF01925">
    <property type="entry name" value="TauE"/>
    <property type="match status" value="1"/>
</dbReference>
<evidence type="ECO:0000256" key="7">
    <source>
        <dbReference type="ARBA" id="ARBA00023136"/>
    </source>
</evidence>
<protein>
    <recommendedName>
        <fullName evidence="8">Probable membrane transporter protein</fullName>
    </recommendedName>
</protein>
<feature type="transmembrane region" description="Helical" evidence="8">
    <location>
        <begin position="222"/>
        <end position="240"/>
    </location>
</feature>
<evidence type="ECO:0000256" key="3">
    <source>
        <dbReference type="ARBA" id="ARBA00022448"/>
    </source>
</evidence>
<sequence length="241" mass="23765">MVVTALDLVLAGLVVGFGALVQGAVGFGMALLATPLLALIDPAWVPVPILVPAMVLAIASLLRERGHADWRGVGWAMLGRLPGTFAGVALVVLLSPRAFAAAVGVVVLACVAVSLAPLRVRPTPPLLVTAGLVAGVSGTAAAIGGPPVALLYQSASGPRIRATLAAFFAAGTLLSLAGLGVGGAVTVDGLLHGLLLVPFLAAGFWLSGPARVLIDRGGTRPAVLGLSAAAALLLLGQAVLG</sequence>
<dbReference type="InterPro" id="IPR002781">
    <property type="entry name" value="TM_pro_TauE-like"/>
</dbReference>
<reference evidence="9 10" key="1">
    <citation type="submission" date="2024-03" db="EMBL/GenBank/DDBJ databases">
        <title>Draft genome sequence of Pseudonocardia nematodicida JCM 31783.</title>
        <authorList>
            <person name="Butdee W."/>
            <person name="Duangmal K."/>
        </authorList>
    </citation>
    <scope>NUCLEOTIDE SEQUENCE [LARGE SCALE GENOMIC DNA]</scope>
    <source>
        <strain evidence="9 10">JCM 31783</strain>
    </source>
</reference>
<feature type="transmembrane region" description="Helical" evidence="8">
    <location>
        <begin position="74"/>
        <end position="94"/>
    </location>
</feature>
<keyword evidence="7 8" id="KW-0472">Membrane</keyword>
<accession>A0ABV1KGH9</accession>
<keyword evidence="4 8" id="KW-1003">Cell membrane</keyword>
<comment type="subcellular location">
    <subcellularLocation>
        <location evidence="1 8">Cell membrane</location>
        <topology evidence="1 8">Multi-pass membrane protein</topology>
    </subcellularLocation>
</comment>
<keyword evidence="6 8" id="KW-1133">Transmembrane helix</keyword>
<feature type="transmembrane region" description="Helical" evidence="8">
    <location>
        <begin position="6"/>
        <end position="31"/>
    </location>
</feature>
<comment type="similarity">
    <text evidence="2 8">Belongs to the 4-toluene sulfonate uptake permease (TSUP) (TC 2.A.102) family.</text>
</comment>
<dbReference type="Proteomes" id="UP001494902">
    <property type="component" value="Unassembled WGS sequence"/>
</dbReference>
<gene>
    <name evidence="9" type="ORF">WIS52_24120</name>
</gene>
<dbReference type="PANTHER" id="PTHR30269">
    <property type="entry name" value="TRANSMEMBRANE PROTEIN YFCA"/>
    <property type="match status" value="1"/>
</dbReference>
<evidence type="ECO:0000256" key="2">
    <source>
        <dbReference type="ARBA" id="ARBA00009142"/>
    </source>
</evidence>
<evidence type="ECO:0000256" key="1">
    <source>
        <dbReference type="ARBA" id="ARBA00004651"/>
    </source>
</evidence>
<feature type="transmembrane region" description="Helical" evidence="8">
    <location>
        <begin position="99"/>
        <end position="120"/>
    </location>
</feature>
<evidence type="ECO:0000256" key="6">
    <source>
        <dbReference type="ARBA" id="ARBA00022989"/>
    </source>
</evidence>
<evidence type="ECO:0000313" key="10">
    <source>
        <dbReference type="Proteomes" id="UP001494902"/>
    </source>
</evidence>
<feature type="transmembrane region" description="Helical" evidence="8">
    <location>
        <begin position="43"/>
        <end position="62"/>
    </location>
</feature>
<dbReference type="RefSeq" id="WP_349300638.1">
    <property type="nucleotide sequence ID" value="NZ_JBEDNQ010000011.1"/>
</dbReference>
<proteinExistence type="inferred from homology"/>
<evidence type="ECO:0000256" key="8">
    <source>
        <dbReference type="RuleBase" id="RU363041"/>
    </source>
</evidence>
<evidence type="ECO:0000256" key="5">
    <source>
        <dbReference type="ARBA" id="ARBA00022692"/>
    </source>
</evidence>
<keyword evidence="3" id="KW-0813">Transport</keyword>
<feature type="transmembrane region" description="Helical" evidence="8">
    <location>
        <begin position="164"/>
        <end position="184"/>
    </location>
</feature>
<keyword evidence="10" id="KW-1185">Reference proteome</keyword>
<dbReference type="EMBL" id="JBEDNQ010000011">
    <property type="protein sequence ID" value="MEQ3553571.1"/>
    <property type="molecule type" value="Genomic_DNA"/>
</dbReference>
<keyword evidence="5 8" id="KW-0812">Transmembrane</keyword>
<feature type="transmembrane region" description="Helical" evidence="8">
    <location>
        <begin position="190"/>
        <end position="210"/>
    </location>
</feature>
<dbReference type="PANTHER" id="PTHR30269:SF37">
    <property type="entry name" value="MEMBRANE TRANSPORTER PROTEIN"/>
    <property type="match status" value="1"/>
</dbReference>
<evidence type="ECO:0000313" key="9">
    <source>
        <dbReference type="EMBL" id="MEQ3553571.1"/>
    </source>
</evidence>